<protein>
    <recommendedName>
        <fullName evidence="1">ARB-07466-like C-terminal domain-containing protein</fullName>
    </recommendedName>
</protein>
<keyword evidence="3" id="KW-1185">Reference proteome</keyword>
<sequence length="208" mass="22954">MGRSGRQRRLSPTQRLAARRRVRLVRSALVFLLLVTTATSIDALDGPPTYRPAMNLAPHVELPAAPEPWSGQGRGCTEPDPAGTDGCVTPAMAWLVDQLTFTDASLTCWSEHEWNPESDHPHGRGCDLYYGRSGAFADGQDLIEGWRAARWLQVHAEALHVHYIIWQGRIWEADRPEAGWVPYNGAGVYDPGDATGGHFDHVHVSVRG</sequence>
<dbReference type="InterPro" id="IPR058593">
    <property type="entry name" value="ARB_07466-like_C"/>
</dbReference>
<dbReference type="RefSeq" id="WP_382391006.1">
    <property type="nucleotide sequence ID" value="NZ_JBHTCQ010000001.1"/>
</dbReference>
<feature type="domain" description="ARB-07466-like C-terminal" evidence="1">
    <location>
        <begin position="85"/>
        <end position="187"/>
    </location>
</feature>
<accession>A0ABW2Q3E0</accession>
<evidence type="ECO:0000313" key="2">
    <source>
        <dbReference type="EMBL" id="MFC7404013.1"/>
    </source>
</evidence>
<gene>
    <name evidence="2" type="ORF">ACFQQL_02745</name>
</gene>
<name>A0ABW2Q3E0_9MICO</name>
<dbReference type="Proteomes" id="UP001596455">
    <property type="component" value="Unassembled WGS sequence"/>
</dbReference>
<evidence type="ECO:0000313" key="3">
    <source>
        <dbReference type="Proteomes" id="UP001596455"/>
    </source>
</evidence>
<reference evidence="3" key="1">
    <citation type="journal article" date="2019" name="Int. J. Syst. Evol. Microbiol.">
        <title>The Global Catalogue of Microorganisms (GCM) 10K type strain sequencing project: providing services to taxonomists for standard genome sequencing and annotation.</title>
        <authorList>
            <consortium name="The Broad Institute Genomics Platform"/>
            <consortium name="The Broad Institute Genome Sequencing Center for Infectious Disease"/>
            <person name="Wu L."/>
            <person name="Ma J."/>
        </authorList>
    </citation>
    <scope>NUCLEOTIDE SEQUENCE [LARGE SCALE GENOMIC DNA]</scope>
    <source>
        <strain evidence="3">JCM 1490</strain>
    </source>
</reference>
<comment type="caution">
    <text evidence="2">The sequence shown here is derived from an EMBL/GenBank/DDBJ whole genome shotgun (WGS) entry which is preliminary data.</text>
</comment>
<proteinExistence type="predicted"/>
<organism evidence="2 3">
    <name type="scientific">Georgenia alba</name>
    <dbReference type="NCBI Taxonomy" id="2233858"/>
    <lineage>
        <taxon>Bacteria</taxon>
        <taxon>Bacillati</taxon>
        <taxon>Actinomycetota</taxon>
        <taxon>Actinomycetes</taxon>
        <taxon>Micrococcales</taxon>
        <taxon>Bogoriellaceae</taxon>
        <taxon>Georgenia</taxon>
    </lineage>
</organism>
<evidence type="ECO:0000259" key="1">
    <source>
        <dbReference type="Pfam" id="PF26571"/>
    </source>
</evidence>
<dbReference type="Pfam" id="PF26571">
    <property type="entry name" value="VldE"/>
    <property type="match status" value="1"/>
</dbReference>
<dbReference type="EMBL" id="JBHTCQ010000001">
    <property type="protein sequence ID" value="MFC7404013.1"/>
    <property type="molecule type" value="Genomic_DNA"/>
</dbReference>